<dbReference type="InterPro" id="IPR000073">
    <property type="entry name" value="AB_hydrolase_1"/>
</dbReference>
<dbReference type="PANTHER" id="PTHR43433:SF5">
    <property type="entry name" value="AB HYDROLASE-1 DOMAIN-CONTAINING PROTEIN"/>
    <property type="match status" value="1"/>
</dbReference>
<protein>
    <recommendedName>
        <fullName evidence="3">AB hydrolase-1 domain-containing protein</fullName>
    </recommendedName>
</protein>
<dbReference type="GO" id="GO:0008233">
    <property type="term" value="F:peptidase activity"/>
    <property type="evidence" value="ECO:0007669"/>
    <property type="project" value="InterPro"/>
</dbReference>
<dbReference type="AlphaFoldDB" id="F8P2P6"/>
<evidence type="ECO:0000256" key="1">
    <source>
        <dbReference type="ARBA" id="ARBA00010088"/>
    </source>
</evidence>
<dbReference type="InterPro" id="IPR029058">
    <property type="entry name" value="AB_hydrolase_fold"/>
</dbReference>
<organism>
    <name type="scientific">Serpula lacrymans var. lacrymans (strain S7.9)</name>
    <name type="common">Dry rot fungus</name>
    <dbReference type="NCBI Taxonomy" id="578457"/>
    <lineage>
        <taxon>Eukaryota</taxon>
        <taxon>Fungi</taxon>
        <taxon>Dikarya</taxon>
        <taxon>Basidiomycota</taxon>
        <taxon>Agaricomycotina</taxon>
        <taxon>Agaricomycetes</taxon>
        <taxon>Agaricomycetidae</taxon>
        <taxon>Boletales</taxon>
        <taxon>Coniophorineae</taxon>
        <taxon>Serpulaceae</taxon>
        <taxon>Serpula</taxon>
    </lineage>
</organism>
<dbReference type="InterPro" id="IPR002410">
    <property type="entry name" value="Peptidase_S33"/>
</dbReference>
<sequence>MPEGTLPFNYRGETYRTWYKVVGDLSNTSRTPLVALHGGPGLSHDSILPLSDLASHPSLIPVIFYDQIGNARSTHLDDKPESFWTIDFFIDELLSVLNHFGIQDSFDLYGHSWGGMLAAEFIIRRQPTGLERVIIADTPASQKLQHQALMRCMQSTPEEVQSVLKKQGGKIDTSNEEYNEAAAYFRKQFGTRYADPMPEALAYSPKHEDHPTVLNAM</sequence>
<evidence type="ECO:0000313" key="4">
    <source>
        <dbReference type="EMBL" id="EGO22431.1"/>
    </source>
</evidence>
<accession>F8P2P6</accession>
<dbReference type="GO" id="GO:0006508">
    <property type="term" value="P:proteolysis"/>
    <property type="evidence" value="ECO:0007669"/>
    <property type="project" value="InterPro"/>
</dbReference>
<evidence type="ECO:0000256" key="2">
    <source>
        <dbReference type="ARBA" id="ARBA00022801"/>
    </source>
</evidence>
<feature type="non-terminal residue" evidence="4">
    <location>
        <position position="217"/>
    </location>
</feature>
<dbReference type="Gene3D" id="3.40.50.1820">
    <property type="entry name" value="alpha/beta hydrolase"/>
    <property type="match status" value="1"/>
</dbReference>
<name>F8P2P6_SERL9</name>
<dbReference type="HOGENOM" id="CLU_020336_15_1_1"/>
<dbReference type="RefSeq" id="XP_007320969.1">
    <property type="nucleotide sequence ID" value="XM_007320907.1"/>
</dbReference>
<reference evidence="4" key="1">
    <citation type="submission" date="2011-04" db="EMBL/GenBank/DDBJ databases">
        <title>Evolution of plant cell wall degrading machinery underlies the functional diversity of forest fungi.</title>
        <authorList>
            <consortium name="US DOE Joint Genome Institute (JGI-PGF)"/>
            <person name="Eastwood D.C."/>
            <person name="Floudas D."/>
            <person name="Binder M."/>
            <person name="Majcherczyk A."/>
            <person name="Schneider P."/>
            <person name="Aerts A."/>
            <person name="Asiegbu F.O."/>
            <person name="Baker S.E."/>
            <person name="Barry K."/>
            <person name="Bendiksby M."/>
            <person name="Blumentritt M."/>
            <person name="Coutinho P.M."/>
            <person name="Cullen D."/>
            <person name="Cullen D."/>
            <person name="Gathman A."/>
            <person name="Goodell B."/>
            <person name="Henrissat B."/>
            <person name="Ihrmark K."/>
            <person name="Kauserud H."/>
            <person name="Kohler A."/>
            <person name="LaButti K."/>
            <person name="Lapidus A."/>
            <person name="Lavin J.L."/>
            <person name="Lee Y.-H."/>
            <person name="Lindquist E."/>
            <person name="Lilly W."/>
            <person name="Lucas S."/>
            <person name="Morin E."/>
            <person name="Murat C."/>
            <person name="Oguiza J.A."/>
            <person name="Park J."/>
            <person name="Pisabarro A.G."/>
            <person name="Riley R."/>
            <person name="Rosling A."/>
            <person name="Salamov A."/>
            <person name="Schmidt O."/>
            <person name="Schmutz J."/>
            <person name="Skrede I."/>
            <person name="Stenlid J."/>
            <person name="Wiebenga A."/>
            <person name="Xie X."/>
            <person name="Kues U."/>
            <person name="Hibbett D.S."/>
            <person name="Hoffmeister D."/>
            <person name="Hogberg N."/>
            <person name="Martin F."/>
            <person name="Grigoriev I.V."/>
            <person name="Watkinson S.C."/>
        </authorList>
    </citation>
    <scope>NUCLEOTIDE SEQUENCE</scope>
    <source>
        <strain evidence="4">S7.9</strain>
    </source>
</reference>
<dbReference type="KEGG" id="sla:SERLADRAFT_357263"/>
<keyword evidence="2" id="KW-0378">Hydrolase</keyword>
<dbReference type="GeneID" id="18809558"/>
<dbReference type="PANTHER" id="PTHR43433">
    <property type="entry name" value="HYDROLASE, ALPHA/BETA FOLD FAMILY PROTEIN"/>
    <property type="match status" value="1"/>
</dbReference>
<proteinExistence type="inferred from homology"/>
<dbReference type="EMBL" id="GL945437">
    <property type="protein sequence ID" value="EGO22431.1"/>
    <property type="molecule type" value="Genomic_DNA"/>
</dbReference>
<gene>
    <name evidence="4" type="ORF">SERLADRAFT_357263</name>
</gene>
<dbReference type="Pfam" id="PF00561">
    <property type="entry name" value="Abhydrolase_1"/>
    <property type="match status" value="1"/>
</dbReference>
<dbReference type="Proteomes" id="UP000008064">
    <property type="component" value="Unassembled WGS sequence"/>
</dbReference>
<feature type="domain" description="AB hydrolase-1" evidence="3">
    <location>
        <begin position="32"/>
        <end position="138"/>
    </location>
</feature>
<dbReference type="OrthoDB" id="190201at2759"/>
<dbReference type="PRINTS" id="PR00793">
    <property type="entry name" value="PROAMNOPTASE"/>
</dbReference>
<dbReference type="InterPro" id="IPR050471">
    <property type="entry name" value="AB_hydrolase"/>
</dbReference>
<comment type="similarity">
    <text evidence="1">Belongs to the peptidase S33 family.</text>
</comment>
<dbReference type="SUPFAM" id="SSF53474">
    <property type="entry name" value="alpha/beta-Hydrolases"/>
    <property type="match status" value="1"/>
</dbReference>
<evidence type="ECO:0000259" key="3">
    <source>
        <dbReference type="Pfam" id="PF00561"/>
    </source>
</evidence>